<accession>A0A0E9XBL7</accession>
<reference evidence="1" key="2">
    <citation type="journal article" date="2015" name="Fish Shellfish Immunol.">
        <title>Early steps in the European eel (Anguilla anguilla)-Vibrio vulnificus interaction in the gills: Role of the RtxA13 toxin.</title>
        <authorList>
            <person name="Callol A."/>
            <person name="Pajuelo D."/>
            <person name="Ebbesson L."/>
            <person name="Teles M."/>
            <person name="MacKenzie S."/>
            <person name="Amaro C."/>
        </authorList>
    </citation>
    <scope>NUCLEOTIDE SEQUENCE</scope>
</reference>
<name>A0A0E9XBL7_ANGAN</name>
<sequence>MTFFIFLKGIFSYENTQIFFFVTCVSKSCECFFFKF</sequence>
<reference evidence="1" key="1">
    <citation type="submission" date="2014-11" db="EMBL/GenBank/DDBJ databases">
        <authorList>
            <person name="Amaro Gonzalez C."/>
        </authorList>
    </citation>
    <scope>NUCLEOTIDE SEQUENCE</scope>
</reference>
<evidence type="ECO:0000313" key="1">
    <source>
        <dbReference type="EMBL" id="JAI00035.1"/>
    </source>
</evidence>
<proteinExistence type="predicted"/>
<dbReference type="EMBL" id="GBXM01008543">
    <property type="protein sequence ID" value="JAI00035.1"/>
    <property type="molecule type" value="Transcribed_RNA"/>
</dbReference>
<protein>
    <submittedName>
        <fullName evidence="1">Uncharacterized protein</fullName>
    </submittedName>
</protein>
<organism evidence="1">
    <name type="scientific">Anguilla anguilla</name>
    <name type="common">European freshwater eel</name>
    <name type="synonym">Muraena anguilla</name>
    <dbReference type="NCBI Taxonomy" id="7936"/>
    <lineage>
        <taxon>Eukaryota</taxon>
        <taxon>Metazoa</taxon>
        <taxon>Chordata</taxon>
        <taxon>Craniata</taxon>
        <taxon>Vertebrata</taxon>
        <taxon>Euteleostomi</taxon>
        <taxon>Actinopterygii</taxon>
        <taxon>Neopterygii</taxon>
        <taxon>Teleostei</taxon>
        <taxon>Anguilliformes</taxon>
        <taxon>Anguillidae</taxon>
        <taxon>Anguilla</taxon>
    </lineage>
</organism>
<dbReference type="AlphaFoldDB" id="A0A0E9XBL7"/>